<sequence>MHRRNFVKLSAAAFAAAMYSRLTYAAPFAPALINQPDEVWAQLNDQWTKLTGSGALFTYRDVRVEVRSGGDAQSVYVSSPAADLQAVRLKWKYDTASYTKVLGDHWERTYGDLGWKAPDPATKNPWYVLLNDGKDTACFGVKTGAASICWWAVTADGLEVTLDTRSGGSGVKLGQRKLHAADVVTMLSKNGETAYAAHTRFCRMMCPRPRLPKKPVYGINDWYVVYGKNSFETIKDQTTLMAEFMPDNGNRPFSVIDDGWQQPDDFAIANDKFKDMHKMGEVIKGLGMRPGLWTRPLIARNGDHPGMIAPKIKGRNERRATILDPTIPETIERVQNNMKVYQQWGYEMVKHDYSTYDIFGRWGFQMTDGMTVPGWKFNDQSETNAEIIGHLYRSIRESAGSMYIIGCNTLSHLSAGLFELNRTGDDTSGKEWDRTRKMGVNTLGFRLPHHNTFYAADGDCVGLTKDVPWEKNKQWLQLLAESGSPLFVSAQLDFLGADQRAALKQAFAHAARVQPTGEPLDWMTSQWPAKWKLNKRVVTFNW</sequence>
<evidence type="ECO:0000313" key="2">
    <source>
        <dbReference type="EMBL" id="MXV15061.1"/>
    </source>
</evidence>
<dbReference type="Proteomes" id="UP000451233">
    <property type="component" value="Unassembled WGS sequence"/>
</dbReference>
<dbReference type="Gene3D" id="3.20.20.70">
    <property type="entry name" value="Aldolase class I"/>
    <property type="match status" value="1"/>
</dbReference>
<name>A0A7K1XVQ8_9SPHI</name>
<accession>A0A7K1XVQ8</accession>
<reference evidence="2 3" key="1">
    <citation type="submission" date="2019-11" db="EMBL/GenBank/DDBJ databases">
        <title>Pedobacter sp. HMF7056 Genome sequencing and assembly.</title>
        <authorList>
            <person name="Kang H."/>
            <person name="Kim H."/>
            <person name="Joh K."/>
        </authorList>
    </citation>
    <scope>NUCLEOTIDE SEQUENCE [LARGE SCALE GENOMIC DNA]</scope>
    <source>
        <strain evidence="2 3">HMF7056</strain>
    </source>
</reference>
<evidence type="ECO:0000256" key="1">
    <source>
        <dbReference type="SAM" id="SignalP"/>
    </source>
</evidence>
<dbReference type="SUPFAM" id="SSF51445">
    <property type="entry name" value="(Trans)glycosidases"/>
    <property type="match status" value="1"/>
</dbReference>
<proteinExistence type="predicted"/>
<dbReference type="AlphaFoldDB" id="A0A7K1XVQ8"/>
<keyword evidence="3" id="KW-1185">Reference proteome</keyword>
<evidence type="ECO:0008006" key="4">
    <source>
        <dbReference type="Google" id="ProtNLM"/>
    </source>
</evidence>
<gene>
    <name evidence="2" type="ORF">GS398_07100</name>
</gene>
<dbReference type="RefSeq" id="WP_160906082.1">
    <property type="nucleotide sequence ID" value="NZ_WVHS01000002.1"/>
</dbReference>
<dbReference type="EMBL" id="WVHS01000002">
    <property type="protein sequence ID" value="MXV15061.1"/>
    <property type="molecule type" value="Genomic_DNA"/>
</dbReference>
<keyword evidence="1" id="KW-0732">Signal</keyword>
<dbReference type="InterPro" id="IPR017853">
    <property type="entry name" value="GH"/>
</dbReference>
<dbReference type="InterPro" id="IPR013785">
    <property type="entry name" value="Aldolase_TIM"/>
</dbReference>
<dbReference type="PROSITE" id="PS51318">
    <property type="entry name" value="TAT"/>
    <property type="match status" value="1"/>
</dbReference>
<protein>
    <recommendedName>
        <fullName evidence="4">Alpha-galactosidase</fullName>
    </recommendedName>
</protein>
<organism evidence="2 3">
    <name type="scientific">Hufsiella ginkgonis</name>
    <dbReference type="NCBI Taxonomy" id="2695274"/>
    <lineage>
        <taxon>Bacteria</taxon>
        <taxon>Pseudomonadati</taxon>
        <taxon>Bacteroidota</taxon>
        <taxon>Sphingobacteriia</taxon>
        <taxon>Sphingobacteriales</taxon>
        <taxon>Sphingobacteriaceae</taxon>
        <taxon>Hufsiella</taxon>
    </lineage>
</organism>
<feature type="signal peptide" evidence="1">
    <location>
        <begin position="1"/>
        <end position="25"/>
    </location>
</feature>
<feature type="chain" id="PRO_5029534093" description="Alpha-galactosidase" evidence="1">
    <location>
        <begin position="26"/>
        <end position="542"/>
    </location>
</feature>
<evidence type="ECO:0000313" key="3">
    <source>
        <dbReference type="Proteomes" id="UP000451233"/>
    </source>
</evidence>
<dbReference type="InterPro" id="IPR006311">
    <property type="entry name" value="TAT_signal"/>
</dbReference>
<comment type="caution">
    <text evidence="2">The sequence shown here is derived from an EMBL/GenBank/DDBJ whole genome shotgun (WGS) entry which is preliminary data.</text>
</comment>